<sequence length="99" mass="11257">MNSDSNEKFIIMTKQFFLFVLVLLITTPYTLAIPYDRRSFLKNQGPTIYYEDPIEKITSAEAAQVNQLEITALNADEAAASADNEAFTAFITRRKFIPE</sequence>
<accession>A0ACA9MJM6</accession>
<protein>
    <submittedName>
        <fullName evidence="1">3242_t:CDS:1</fullName>
    </submittedName>
</protein>
<evidence type="ECO:0000313" key="1">
    <source>
        <dbReference type="EMBL" id="CAG8591353.1"/>
    </source>
</evidence>
<reference evidence="1" key="1">
    <citation type="submission" date="2021-06" db="EMBL/GenBank/DDBJ databases">
        <authorList>
            <person name="Kallberg Y."/>
            <person name="Tangrot J."/>
            <person name="Rosling A."/>
        </authorList>
    </citation>
    <scope>NUCLEOTIDE SEQUENCE</scope>
    <source>
        <strain evidence="1">IL203A</strain>
    </source>
</reference>
<evidence type="ECO:0000313" key="2">
    <source>
        <dbReference type="Proteomes" id="UP000789702"/>
    </source>
</evidence>
<gene>
    <name evidence="1" type="ORF">DHETER_LOCUS6872</name>
</gene>
<dbReference type="EMBL" id="CAJVPU010009098">
    <property type="protein sequence ID" value="CAG8591353.1"/>
    <property type="molecule type" value="Genomic_DNA"/>
</dbReference>
<comment type="caution">
    <text evidence="1">The sequence shown here is derived from an EMBL/GenBank/DDBJ whole genome shotgun (WGS) entry which is preliminary data.</text>
</comment>
<name>A0ACA9MJM6_9GLOM</name>
<organism evidence="1 2">
    <name type="scientific">Dentiscutata heterogama</name>
    <dbReference type="NCBI Taxonomy" id="1316150"/>
    <lineage>
        <taxon>Eukaryota</taxon>
        <taxon>Fungi</taxon>
        <taxon>Fungi incertae sedis</taxon>
        <taxon>Mucoromycota</taxon>
        <taxon>Glomeromycotina</taxon>
        <taxon>Glomeromycetes</taxon>
        <taxon>Diversisporales</taxon>
        <taxon>Gigasporaceae</taxon>
        <taxon>Dentiscutata</taxon>
    </lineage>
</organism>
<dbReference type="Proteomes" id="UP000789702">
    <property type="component" value="Unassembled WGS sequence"/>
</dbReference>
<keyword evidence="2" id="KW-1185">Reference proteome</keyword>
<proteinExistence type="predicted"/>